<organism evidence="3 4">
    <name type="scientific">Flavilitoribacter nigricans (strain ATCC 23147 / DSM 23189 / NBRC 102662 / NCIMB 1420 / SS-2)</name>
    <name type="common">Lewinella nigricans</name>
    <dbReference type="NCBI Taxonomy" id="1122177"/>
    <lineage>
        <taxon>Bacteria</taxon>
        <taxon>Pseudomonadati</taxon>
        <taxon>Bacteroidota</taxon>
        <taxon>Saprospiria</taxon>
        <taxon>Saprospirales</taxon>
        <taxon>Lewinellaceae</taxon>
        <taxon>Flavilitoribacter</taxon>
    </lineage>
</organism>
<dbReference type="Gene3D" id="3.40.50.150">
    <property type="entry name" value="Vaccinia Virus protein VP39"/>
    <property type="match status" value="1"/>
</dbReference>
<protein>
    <submittedName>
        <fullName evidence="3">SAM-dependent methyltransferase</fullName>
    </submittedName>
</protein>
<gene>
    <name evidence="3" type="ORF">CRP01_01910</name>
</gene>
<dbReference type="EMBL" id="PDUD01000002">
    <property type="protein sequence ID" value="PHN08100.1"/>
    <property type="molecule type" value="Genomic_DNA"/>
</dbReference>
<dbReference type="PANTHER" id="PTHR43861:SF3">
    <property type="entry name" value="PUTATIVE (AFU_ORTHOLOGUE AFUA_2G14390)-RELATED"/>
    <property type="match status" value="1"/>
</dbReference>
<feature type="domain" description="Methyltransferase" evidence="2">
    <location>
        <begin position="43"/>
        <end position="131"/>
    </location>
</feature>
<evidence type="ECO:0000313" key="3">
    <source>
        <dbReference type="EMBL" id="PHN08100.1"/>
    </source>
</evidence>
<keyword evidence="4" id="KW-1185">Reference proteome</keyword>
<reference evidence="3 4" key="1">
    <citation type="submission" date="2017-10" db="EMBL/GenBank/DDBJ databases">
        <title>The draft genome sequence of Lewinella nigricans NBRC 102662.</title>
        <authorList>
            <person name="Wang K."/>
        </authorList>
    </citation>
    <scope>NUCLEOTIDE SEQUENCE [LARGE SCALE GENOMIC DNA]</scope>
    <source>
        <strain evidence="3 4">NBRC 102662</strain>
    </source>
</reference>
<dbReference type="InterPro" id="IPR029063">
    <property type="entry name" value="SAM-dependent_MTases_sf"/>
</dbReference>
<evidence type="ECO:0000259" key="2">
    <source>
        <dbReference type="Pfam" id="PF13649"/>
    </source>
</evidence>
<dbReference type="OrthoDB" id="9804312at2"/>
<name>A0A2D0NI87_FLAN2</name>
<dbReference type="GO" id="GO:0032259">
    <property type="term" value="P:methylation"/>
    <property type="evidence" value="ECO:0007669"/>
    <property type="project" value="UniProtKB-KW"/>
</dbReference>
<dbReference type="Pfam" id="PF13649">
    <property type="entry name" value="Methyltransf_25"/>
    <property type="match status" value="1"/>
</dbReference>
<evidence type="ECO:0000256" key="1">
    <source>
        <dbReference type="ARBA" id="ARBA00022679"/>
    </source>
</evidence>
<dbReference type="InterPro" id="IPR041698">
    <property type="entry name" value="Methyltransf_25"/>
</dbReference>
<proteinExistence type="predicted"/>
<comment type="caution">
    <text evidence="3">The sequence shown here is derived from an EMBL/GenBank/DDBJ whole genome shotgun (WGS) entry which is preliminary data.</text>
</comment>
<evidence type="ECO:0000313" key="4">
    <source>
        <dbReference type="Proteomes" id="UP000223913"/>
    </source>
</evidence>
<keyword evidence="1 3" id="KW-0808">Transferase</keyword>
<dbReference type="CDD" id="cd02440">
    <property type="entry name" value="AdoMet_MTases"/>
    <property type="match status" value="1"/>
</dbReference>
<dbReference type="SUPFAM" id="SSF53335">
    <property type="entry name" value="S-adenosyl-L-methionine-dependent methyltransferases"/>
    <property type="match status" value="1"/>
</dbReference>
<dbReference type="RefSeq" id="WP_099148303.1">
    <property type="nucleotide sequence ID" value="NZ_PDUD01000002.1"/>
</dbReference>
<dbReference type="GO" id="GO:0008168">
    <property type="term" value="F:methyltransferase activity"/>
    <property type="evidence" value="ECO:0007669"/>
    <property type="project" value="UniProtKB-KW"/>
</dbReference>
<dbReference type="Proteomes" id="UP000223913">
    <property type="component" value="Unassembled WGS sequence"/>
</dbReference>
<accession>A0A2D0NI87</accession>
<dbReference type="PANTHER" id="PTHR43861">
    <property type="entry name" value="TRANS-ACONITATE 2-METHYLTRANSFERASE-RELATED"/>
    <property type="match status" value="1"/>
</dbReference>
<keyword evidence="3" id="KW-0489">Methyltransferase</keyword>
<sequence length="205" mass="23323">MKYPKTFWDERYESEAYVYGHQPNQFFQEQLTALTPGRILMPAEGEGRNGVFAARQGWEVSAFDLSEVGRRKALDWASENGVSLDYQVIQAEEVTYPTGHFDALGLIFANFGASHRPEIHQKLLTFLKPGGWVIFESYSKEQLEYQKQYNSGGPQNAEMLFSEAEIRSEFAGLEFVRLEKTEVVLQEGTGHQGPASMIRFVARKL</sequence>
<dbReference type="AlphaFoldDB" id="A0A2D0NI87"/>